<comment type="caution">
    <text evidence="1">The sequence shown here is derived from an EMBL/GenBank/DDBJ whole genome shotgun (WGS) entry which is preliminary data.</text>
</comment>
<gene>
    <name evidence="1" type="ORF">GNZ18_06830</name>
</gene>
<keyword evidence="2" id="KW-1185">Reference proteome</keyword>
<evidence type="ECO:0000313" key="1">
    <source>
        <dbReference type="EMBL" id="MUN36313.1"/>
    </source>
</evidence>
<reference evidence="1 2" key="1">
    <citation type="submission" date="2019-11" db="EMBL/GenBank/DDBJ databases">
        <authorList>
            <person name="Cao P."/>
        </authorList>
    </citation>
    <scope>NUCLEOTIDE SEQUENCE [LARGE SCALE GENOMIC DNA]</scope>
    <source>
        <strain evidence="1 2">NEAU-AAG5</strain>
    </source>
</reference>
<dbReference type="AlphaFoldDB" id="A0A7K1KW96"/>
<dbReference type="EMBL" id="WOFH01000002">
    <property type="protein sequence ID" value="MUN36313.1"/>
    <property type="molecule type" value="Genomic_DNA"/>
</dbReference>
<dbReference type="Proteomes" id="UP000432015">
    <property type="component" value="Unassembled WGS sequence"/>
</dbReference>
<dbReference type="RefSeq" id="WP_156215339.1">
    <property type="nucleotide sequence ID" value="NZ_WOFH01000002.1"/>
</dbReference>
<accession>A0A7K1KW96</accession>
<proteinExistence type="predicted"/>
<protein>
    <submittedName>
        <fullName evidence="1">Uncharacterized protein</fullName>
    </submittedName>
</protein>
<sequence length="130" mass="14675">MDEAHGDCDAPYLRPLLHALRWLGRDAEEQVAYVTAERVGVDELALMFDDVYRGAGQHLASRPADAALLEELNKIDRILAEMTDGPSALWSREAPFSAREWADLRRQSRGVIGILRRQYPWLWEPGGANC</sequence>
<organism evidence="1 2">
    <name type="scientific">Actinomadura litoris</name>
    <dbReference type="NCBI Taxonomy" id="2678616"/>
    <lineage>
        <taxon>Bacteria</taxon>
        <taxon>Bacillati</taxon>
        <taxon>Actinomycetota</taxon>
        <taxon>Actinomycetes</taxon>
        <taxon>Streptosporangiales</taxon>
        <taxon>Thermomonosporaceae</taxon>
        <taxon>Actinomadura</taxon>
    </lineage>
</organism>
<name>A0A7K1KW96_9ACTN</name>
<evidence type="ECO:0000313" key="2">
    <source>
        <dbReference type="Proteomes" id="UP000432015"/>
    </source>
</evidence>